<accession>A0ABN5IRS4</accession>
<evidence type="ECO:0000313" key="1">
    <source>
        <dbReference type="EMBL" id="AVQ01101.1"/>
    </source>
</evidence>
<dbReference type="Proteomes" id="UP000240527">
    <property type="component" value="Chromosome"/>
</dbReference>
<proteinExistence type="predicted"/>
<dbReference type="RefSeq" id="WP_013077961.1">
    <property type="nucleotide sequence ID" value="NZ_CP027850.1"/>
</dbReference>
<reference evidence="1 2" key="1">
    <citation type="journal article" date="2015" name="Biotechnol. Bioeng.">
        <title>Genome sequence and phenotypic characterization of Caulobacter segnis.</title>
        <authorList>
            <person name="Patel S."/>
            <person name="Fletcher B."/>
            <person name="Scott D.C."/>
            <person name="Ely B."/>
        </authorList>
    </citation>
    <scope>NUCLEOTIDE SEQUENCE [LARGE SCALE GENOMIC DNA]</scope>
    <source>
        <strain evidence="1 2">TK0059</strain>
    </source>
</reference>
<dbReference type="Gene3D" id="3.10.450.530">
    <property type="entry name" value="Ribonuclease toxin, BrnT, of type II toxin-antitoxin system"/>
    <property type="match status" value="1"/>
</dbReference>
<gene>
    <name evidence="1" type="ORF">B7G68_04040</name>
</gene>
<evidence type="ECO:0000313" key="2">
    <source>
        <dbReference type="Proteomes" id="UP000240527"/>
    </source>
</evidence>
<name>A0ABN5IRS4_9CAUL</name>
<protein>
    <submittedName>
        <fullName evidence="1">BrnT family toxin</fullName>
    </submittedName>
</protein>
<dbReference type="InterPro" id="IPR007460">
    <property type="entry name" value="BrnT_toxin"/>
</dbReference>
<keyword evidence="2" id="KW-1185">Reference proteome</keyword>
<dbReference type="InterPro" id="IPR038573">
    <property type="entry name" value="BrnT_sf"/>
</dbReference>
<dbReference type="EMBL" id="CP027850">
    <property type="protein sequence ID" value="AVQ01101.1"/>
    <property type="molecule type" value="Genomic_DNA"/>
</dbReference>
<dbReference type="Pfam" id="PF04365">
    <property type="entry name" value="BrnT_toxin"/>
    <property type="match status" value="1"/>
</dbReference>
<organism evidence="1 2">
    <name type="scientific">Caulobacter segnis</name>
    <dbReference type="NCBI Taxonomy" id="88688"/>
    <lineage>
        <taxon>Bacteria</taxon>
        <taxon>Pseudomonadati</taxon>
        <taxon>Pseudomonadota</taxon>
        <taxon>Alphaproteobacteria</taxon>
        <taxon>Caulobacterales</taxon>
        <taxon>Caulobacteraceae</taxon>
        <taxon>Caulobacter</taxon>
    </lineage>
</organism>
<sequence length="93" mass="10973">MKIEFDEEKRQRTLADRGLDFADATLVFDGPKFTVLDDREDYGEERFLTLGYLGDRLVAIIWTPRGAARRVISMRKCIDRERRKFRRFVGRSG</sequence>